<dbReference type="AlphaFoldDB" id="A0A4U5PI86"/>
<dbReference type="Proteomes" id="UP000298663">
    <property type="component" value="Unassembled WGS sequence"/>
</dbReference>
<dbReference type="EMBL" id="AZBU02000002">
    <property type="protein sequence ID" value="TKR96349.1"/>
    <property type="molecule type" value="Genomic_DNA"/>
</dbReference>
<accession>A0A4U5PI86</accession>
<name>A0A4U5PI86_STECR</name>
<sequence>MMRVSVPDKCDSSCQTLLSEFGQNRPLLCICFAEMGLFLVSGKSGDVPLLKRPSSADLIALFMSQIESERS</sequence>
<protein>
    <submittedName>
        <fullName evidence="1">Uncharacterized protein</fullName>
    </submittedName>
</protein>
<gene>
    <name evidence="1" type="ORF">L596_010383</name>
</gene>
<reference evidence="1 2" key="1">
    <citation type="journal article" date="2015" name="Genome Biol.">
        <title>Comparative genomics of Steinernema reveals deeply conserved gene regulatory networks.</title>
        <authorList>
            <person name="Dillman A.R."/>
            <person name="Macchietto M."/>
            <person name="Porter C.F."/>
            <person name="Rogers A."/>
            <person name="Williams B."/>
            <person name="Antoshechkin I."/>
            <person name="Lee M.M."/>
            <person name="Goodwin Z."/>
            <person name="Lu X."/>
            <person name="Lewis E.E."/>
            <person name="Goodrich-Blair H."/>
            <person name="Stock S.P."/>
            <person name="Adams B.J."/>
            <person name="Sternberg P.W."/>
            <person name="Mortazavi A."/>
        </authorList>
    </citation>
    <scope>NUCLEOTIDE SEQUENCE [LARGE SCALE GENOMIC DNA]</scope>
    <source>
        <strain evidence="1 2">ALL</strain>
    </source>
</reference>
<comment type="caution">
    <text evidence="1">The sequence shown here is derived from an EMBL/GenBank/DDBJ whole genome shotgun (WGS) entry which is preliminary data.</text>
</comment>
<keyword evidence="2" id="KW-1185">Reference proteome</keyword>
<evidence type="ECO:0000313" key="1">
    <source>
        <dbReference type="EMBL" id="TKR96349.1"/>
    </source>
</evidence>
<proteinExistence type="predicted"/>
<evidence type="ECO:0000313" key="2">
    <source>
        <dbReference type="Proteomes" id="UP000298663"/>
    </source>
</evidence>
<organism evidence="1 2">
    <name type="scientific">Steinernema carpocapsae</name>
    <name type="common">Entomopathogenic nematode</name>
    <dbReference type="NCBI Taxonomy" id="34508"/>
    <lineage>
        <taxon>Eukaryota</taxon>
        <taxon>Metazoa</taxon>
        <taxon>Ecdysozoa</taxon>
        <taxon>Nematoda</taxon>
        <taxon>Chromadorea</taxon>
        <taxon>Rhabditida</taxon>
        <taxon>Tylenchina</taxon>
        <taxon>Panagrolaimomorpha</taxon>
        <taxon>Strongyloidoidea</taxon>
        <taxon>Steinernematidae</taxon>
        <taxon>Steinernema</taxon>
    </lineage>
</organism>
<reference evidence="1 2" key="2">
    <citation type="journal article" date="2019" name="G3 (Bethesda)">
        <title>Hybrid Assembly of the Genome of the Entomopathogenic Nematode Steinernema carpocapsae Identifies the X-Chromosome.</title>
        <authorList>
            <person name="Serra L."/>
            <person name="Macchietto M."/>
            <person name="Macias-Munoz A."/>
            <person name="McGill C.J."/>
            <person name="Rodriguez I.M."/>
            <person name="Rodriguez B."/>
            <person name="Murad R."/>
            <person name="Mortazavi A."/>
        </authorList>
    </citation>
    <scope>NUCLEOTIDE SEQUENCE [LARGE SCALE GENOMIC DNA]</scope>
    <source>
        <strain evidence="1 2">ALL</strain>
    </source>
</reference>